<dbReference type="EMBL" id="LR796139">
    <property type="protein sequence ID" value="CAB4120915.1"/>
    <property type="molecule type" value="Genomic_DNA"/>
</dbReference>
<gene>
    <name evidence="2" type="ORF">UFOVP1_32</name>
</gene>
<evidence type="ECO:0000256" key="1">
    <source>
        <dbReference type="SAM" id="MobiDB-lite"/>
    </source>
</evidence>
<name>A0A6J5KHA6_9CAUD</name>
<reference evidence="2" key="1">
    <citation type="submission" date="2020-04" db="EMBL/GenBank/DDBJ databases">
        <authorList>
            <person name="Chiriac C."/>
            <person name="Salcher M."/>
            <person name="Ghai R."/>
            <person name="Kavagutti S V."/>
        </authorList>
    </citation>
    <scope>NUCLEOTIDE SEQUENCE</scope>
</reference>
<evidence type="ECO:0000313" key="2">
    <source>
        <dbReference type="EMBL" id="CAB4120915.1"/>
    </source>
</evidence>
<sequence>MTVNDMGFDTAPKGSFTPIEPGTYDFVIHGIVGLGLRKPFFDVDDNGKKVLPKVAVKIIFELPSNVRDDGQTEVTAMSCNMSTHGKSQLFKVFHACLGDAVIASYDKNGTPIMDIERVSATGLKVLLGSVGALTIVNKKSEKGQIYARVSAVNYLDPRLPRPVATREQFFFSPFQPDLEVFKNNLSYWTQKDVMSSLNADTFPKELHDAWVKIEEDRASADANKNDSQSDDTSSIE</sequence>
<feature type="region of interest" description="Disordered" evidence="1">
    <location>
        <begin position="217"/>
        <end position="236"/>
    </location>
</feature>
<proteinExistence type="predicted"/>
<organism evidence="2">
    <name type="scientific">uncultured Caudovirales phage</name>
    <dbReference type="NCBI Taxonomy" id="2100421"/>
    <lineage>
        <taxon>Viruses</taxon>
        <taxon>Duplodnaviria</taxon>
        <taxon>Heunggongvirae</taxon>
        <taxon>Uroviricota</taxon>
        <taxon>Caudoviricetes</taxon>
        <taxon>Peduoviridae</taxon>
        <taxon>Maltschvirus</taxon>
        <taxon>Maltschvirus maltsch</taxon>
    </lineage>
</organism>
<accession>A0A6J5KHA6</accession>
<protein>
    <submittedName>
        <fullName evidence="2">Uncharacterized protein</fullName>
    </submittedName>
</protein>